<dbReference type="EMBL" id="CM051406">
    <property type="protein sequence ID" value="KAJ4703171.1"/>
    <property type="molecule type" value="Genomic_DNA"/>
</dbReference>
<organism evidence="1 2">
    <name type="scientific">Melia azedarach</name>
    <name type="common">Chinaberry tree</name>
    <dbReference type="NCBI Taxonomy" id="155640"/>
    <lineage>
        <taxon>Eukaryota</taxon>
        <taxon>Viridiplantae</taxon>
        <taxon>Streptophyta</taxon>
        <taxon>Embryophyta</taxon>
        <taxon>Tracheophyta</taxon>
        <taxon>Spermatophyta</taxon>
        <taxon>Magnoliopsida</taxon>
        <taxon>eudicotyledons</taxon>
        <taxon>Gunneridae</taxon>
        <taxon>Pentapetalae</taxon>
        <taxon>rosids</taxon>
        <taxon>malvids</taxon>
        <taxon>Sapindales</taxon>
        <taxon>Meliaceae</taxon>
        <taxon>Melia</taxon>
    </lineage>
</organism>
<dbReference type="Proteomes" id="UP001164539">
    <property type="component" value="Chromosome 13"/>
</dbReference>
<reference evidence="1 2" key="1">
    <citation type="journal article" date="2023" name="Science">
        <title>Complex scaffold remodeling in plant triterpene biosynthesis.</title>
        <authorList>
            <person name="De La Pena R."/>
            <person name="Hodgson H."/>
            <person name="Liu J.C."/>
            <person name="Stephenson M.J."/>
            <person name="Martin A.C."/>
            <person name="Owen C."/>
            <person name="Harkess A."/>
            <person name="Leebens-Mack J."/>
            <person name="Jimenez L.E."/>
            <person name="Osbourn A."/>
            <person name="Sattely E.S."/>
        </authorList>
    </citation>
    <scope>NUCLEOTIDE SEQUENCE [LARGE SCALE GENOMIC DNA]</scope>
    <source>
        <strain evidence="2">cv. JPN11</strain>
        <tissue evidence="1">Leaf</tissue>
    </source>
</reference>
<accession>A0ACC1WVJ4</accession>
<name>A0ACC1WVJ4_MELAZ</name>
<comment type="caution">
    <text evidence="1">The sequence shown here is derived from an EMBL/GenBank/DDBJ whole genome shotgun (WGS) entry which is preliminary data.</text>
</comment>
<protein>
    <submittedName>
        <fullName evidence="1">Beta-glucosidase</fullName>
    </submittedName>
</protein>
<proteinExistence type="predicted"/>
<sequence length="551" mass="62856">MKFFHLITTAVKQRRYTVRSDPAYAMKFSTVSVALFVSEILLLLLLIACDARILNQSLDPSPFPPNFLFGTASSSYQYEGAYLSEGKGLNNWDVFTHIPGNINDGSNGDVAVDHYHRYLEDIYLMESIGVNSYRFSISWARILPKGRFGDVNSAGISYYNKLIDALLLKGIQPFVTLSHFDNPQEIEDRYGTWLSPESQEDFAYFADICFKSFGDRVKYWVTFNEPNYEVILGYRSGSHPPSRCSQPFGNCSLGNSEEEPFIAAHNIILSHATAVHIYRTKYQREQGGSIGIVLHTAWFEPISNSPADIVAAERAQSFFMNWFLDPIIHGTYPVEMINILGSTLPEFSSNNKETLKQCLDFIGINHYTSYYVQDCIFTECEPGMGGSKTEGFYQQGSLKNGVPIGESTTIDWQNVYPQGMENVVNYVKKRYNNTPMFITENGFGEMKMPNSTLEDYLYDVKRVEYMAGYLDALERAVRDGADVRGYFAWSLLDNFEWKYGYTVRFGLHHVDYDTLRRTPKLSAAWYKEFIAKHEVEPTETFAVHYIKNSAT</sequence>
<evidence type="ECO:0000313" key="1">
    <source>
        <dbReference type="EMBL" id="KAJ4703171.1"/>
    </source>
</evidence>
<keyword evidence="2" id="KW-1185">Reference proteome</keyword>
<gene>
    <name evidence="1" type="ORF">OWV82_023106</name>
</gene>
<evidence type="ECO:0000313" key="2">
    <source>
        <dbReference type="Proteomes" id="UP001164539"/>
    </source>
</evidence>